<keyword evidence="3" id="KW-1185">Reference proteome</keyword>
<name>A0A934WT58_9FIRM</name>
<dbReference type="Proteomes" id="UP000633365">
    <property type="component" value="Unassembled WGS sequence"/>
</dbReference>
<dbReference type="InterPro" id="IPR026906">
    <property type="entry name" value="LRR_5"/>
</dbReference>
<dbReference type="Pfam" id="PF13306">
    <property type="entry name" value="LRR_5"/>
    <property type="match status" value="1"/>
</dbReference>
<reference evidence="2" key="1">
    <citation type="submission" date="2021-01" db="EMBL/GenBank/DDBJ databases">
        <title>Genome public.</title>
        <authorList>
            <person name="Liu C."/>
            <person name="Sun Q."/>
        </authorList>
    </citation>
    <scope>NUCLEOTIDE SEQUENCE</scope>
    <source>
        <strain evidence="2">M6</strain>
    </source>
</reference>
<comment type="caution">
    <text evidence="2">The sequence shown here is derived from an EMBL/GenBank/DDBJ whole genome shotgun (WGS) entry which is preliminary data.</text>
</comment>
<dbReference type="AlphaFoldDB" id="A0A934WT58"/>
<dbReference type="EMBL" id="JAEQMG010000131">
    <property type="protein sequence ID" value="MBK6089395.1"/>
    <property type="molecule type" value="Genomic_DNA"/>
</dbReference>
<dbReference type="PANTHER" id="PTHR45661">
    <property type="entry name" value="SURFACE ANTIGEN"/>
    <property type="match status" value="1"/>
</dbReference>
<feature type="signal peptide" evidence="1">
    <location>
        <begin position="1"/>
        <end position="18"/>
    </location>
</feature>
<keyword evidence="1" id="KW-0732">Signal</keyword>
<feature type="chain" id="PRO_5036911272" evidence="1">
    <location>
        <begin position="19"/>
        <end position="243"/>
    </location>
</feature>
<gene>
    <name evidence="2" type="ORF">JKK62_12215</name>
</gene>
<protein>
    <submittedName>
        <fullName evidence="2">Leucine-rich repeat domain-containing protein</fullName>
    </submittedName>
</protein>
<dbReference type="PANTHER" id="PTHR45661:SF3">
    <property type="entry name" value="IG-LIKE DOMAIN-CONTAINING PROTEIN"/>
    <property type="match status" value="1"/>
</dbReference>
<dbReference type="RefSeq" id="WP_186833047.1">
    <property type="nucleotide sequence ID" value="NZ_JAEQMG010000131.1"/>
</dbReference>
<sequence>MKKVICAILACTIGAVAAASLNGCGCNGSKPSSGNQESKQGYEVVATQPDLKDETFGFYILNEKEVILTRYFGSLTDVTIPDSFQNYTVTAIGHSVFNNDGLKSVTIPETVTDIQDYAFASNKTLTNVKLPSNLKHLGTNAFFYCSGLDTIELPASLEKIEPFAFSAAGLKTIVIPESQTLTELPQLMFHQCPNLKEVVIPATITKIADDTFSECPADLTLKVASGSYAEQYAQEQGISYEAV</sequence>
<evidence type="ECO:0000313" key="3">
    <source>
        <dbReference type="Proteomes" id="UP000633365"/>
    </source>
</evidence>
<organism evidence="2 3">
    <name type="scientific">Ruminococcus difficilis</name>
    <dbReference type="NCBI Taxonomy" id="2763069"/>
    <lineage>
        <taxon>Bacteria</taxon>
        <taxon>Bacillati</taxon>
        <taxon>Bacillota</taxon>
        <taxon>Clostridia</taxon>
        <taxon>Eubacteriales</taxon>
        <taxon>Oscillospiraceae</taxon>
        <taxon>Ruminococcus</taxon>
    </lineage>
</organism>
<dbReference type="InterPro" id="IPR032675">
    <property type="entry name" value="LRR_dom_sf"/>
</dbReference>
<dbReference type="InterPro" id="IPR053139">
    <property type="entry name" value="Surface_bspA-like"/>
</dbReference>
<evidence type="ECO:0000313" key="2">
    <source>
        <dbReference type="EMBL" id="MBK6089395.1"/>
    </source>
</evidence>
<evidence type="ECO:0000256" key="1">
    <source>
        <dbReference type="SAM" id="SignalP"/>
    </source>
</evidence>
<dbReference type="Gene3D" id="3.80.10.10">
    <property type="entry name" value="Ribonuclease Inhibitor"/>
    <property type="match status" value="1"/>
</dbReference>
<dbReference type="SUPFAM" id="SSF52058">
    <property type="entry name" value="L domain-like"/>
    <property type="match status" value="1"/>
</dbReference>
<accession>A0A934WT58</accession>
<proteinExistence type="predicted"/>